<evidence type="ECO:0000313" key="14">
    <source>
        <dbReference type="RefSeq" id="XP_060549667.1"/>
    </source>
</evidence>
<dbReference type="PRINTS" id="PR01535">
    <property type="entry name" value="VOMERONASL2R"/>
</dbReference>
<feature type="transmembrane region" description="Helical" evidence="11">
    <location>
        <begin position="891"/>
        <end position="913"/>
    </location>
</feature>
<protein>
    <submittedName>
        <fullName evidence="14">Vomeronasal type-2 receptor 26-like</fullName>
    </submittedName>
</protein>
<dbReference type="PANTHER" id="PTHR24061">
    <property type="entry name" value="CALCIUM-SENSING RECEPTOR-RELATED"/>
    <property type="match status" value="1"/>
</dbReference>
<feature type="transmembrane region" description="Helical" evidence="11">
    <location>
        <begin position="865"/>
        <end position="885"/>
    </location>
</feature>
<keyword evidence="7 11" id="KW-0472">Membrane</keyword>
<keyword evidence="2" id="KW-1003">Cell membrane</keyword>
<dbReference type="InterPro" id="IPR000068">
    <property type="entry name" value="GPCR_3_Ca_sens_rcpt-rel"/>
</dbReference>
<dbReference type="Pfam" id="PF16297">
    <property type="entry name" value="DUF4939"/>
    <property type="match status" value="1"/>
</dbReference>
<dbReference type="InterPro" id="IPR004073">
    <property type="entry name" value="GPCR_3_vmron_rcpt_2"/>
</dbReference>
<evidence type="ECO:0000256" key="10">
    <source>
        <dbReference type="ARBA" id="ARBA00023224"/>
    </source>
</evidence>
<evidence type="ECO:0000256" key="4">
    <source>
        <dbReference type="ARBA" id="ARBA00022729"/>
    </source>
</evidence>
<evidence type="ECO:0000256" key="1">
    <source>
        <dbReference type="ARBA" id="ARBA00004651"/>
    </source>
</evidence>
<accession>A0ABM3ZMS7</accession>
<name>A0ABM3ZMS7_PANGU</name>
<dbReference type="InterPro" id="IPR001828">
    <property type="entry name" value="ANF_lig-bd_rcpt"/>
</dbReference>
<dbReference type="PRINTS" id="PR00248">
    <property type="entry name" value="GPCRMGR"/>
</dbReference>
<dbReference type="PANTHER" id="PTHR24061:SF599">
    <property type="entry name" value="G-PROTEIN COUPLED RECEPTORS FAMILY 3 PROFILE DOMAIN-CONTAINING PROTEIN"/>
    <property type="match status" value="1"/>
</dbReference>
<keyword evidence="13" id="KW-1185">Reference proteome</keyword>
<keyword evidence="5 11" id="KW-1133">Transmembrane helix</keyword>
<gene>
    <name evidence="14" type="primary">LOC117668675</name>
</gene>
<dbReference type="RefSeq" id="XP_060549667.1">
    <property type="nucleotide sequence ID" value="XM_060693684.1"/>
</dbReference>
<reference evidence="14" key="1">
    <citation type="submission" date="2025-08" db="UniProtKB">
        <authorList>
            <consortium name="RefSeq"/>
        </authorList>
    </citation>
    <scope>IDENTIFICATION</scope>
    <source>
        <tissue evidence="14">Blood</tissue>
    </source>
</reference>
<organism evidence="13 14">
    <name type="scientific">Pantherophis guttatus</name>
    <name type="common">Corn snake</name>
    <name type="synonym">Elaphe guttata</name>
    <dbReference type="NCBI Taxonomy" id="94885"/>
    <lineage>
        <taxon>Eukaryota</taxon>
        <taxon>Metazoa</taxon>
        <taxon>Chordata</taxon>
        <taxon>Craniata</taxon>
        <taxon>Vertebrata</taxon>
        <taxon>Euteleostomi</taxon>
        <taxon>Lepidosauria</taxon>
        <taxon>Squamata</taxon>
        <taxon>Bifurcata</taxon>
        <taxon>Unidentata</taxon>
        <taxon>Episquamata</taxon>
        <taxon>Toxicofera</taxon>
        <taxon>Serpentes</taxon>
        <taxon>Colubroidea</taxon>
        <taxon>Colubridae</taxon>
        <taxon>Colubrinae</taxon>
        <taxon>Pantherophis</taxon>
    </lineage>
</organism>
<dbReference type="PROSITE" id="PS50259">
    <property type="entry name" value="G_PROTEIN_RECEP_F3_4"/>
    <property type="match status" value="1"/>
</dbReference>
<dbReference type="InterPro" id="IPR000337">
    <property type="entry name" value="GPCR_3"/>
</dbReference>
<feature type="domain" description="G-protein coupled receptors family 3 profile" evidence="12">
    <location>
        <begin position="671"/>
        <end position="935"/>
    </location>
</feature>
<dbReference type="CDD" id="cd15283">
    <property type="entry name" value="7tmC_V2R_pheromone"/>
    <property type="match status" value="1"/>
</dbReference>
<dbReference type="InterPro" id="IPR011500">
    <property type="entry name" value="GPCR_3_9-Cys_dom"/>
</dbReference>
<evidence type="ECO:0000259" key="12">
    <source>
        <dbReference type="PROSITE" id="PS50259"/>
    </source>
</evidence>
<evidence type="ECO:0000313" key="13">
    <source>
        <dbReference type="Proteomes" id="UP001652622"/>
    </source>
</evidence>
<evidence type="ECO:0000256" key="9">
    <source>
        <dbReference type="ARBA" id="ARBA00023180"/>
    </source>
</evidence>
<dbReference type="Gene3D" id="2.10.50.30">
    <property type="entry name" value="GPCR, family 3, nine cysteines domain"/>
    <property type="match status" value="1"/>
</dbReference>
<keyword evidence="6" id="KW-0297">G-protein coupled receptor</keyword>
<feature type="transmembrane region" description="Helical" evidence="11">
    <location>
        <begin position="741"/>
        <end position="765"/>
    </location>
</feature>
<evidence type="ECO:0000256" key="6">
    <source>
        <dbReference type="ARBA" id="ARBA00023040"/>
    </source>
</evidence>
<dbReference type="InterPro" id="IPR038550">
    <property type="entry name" value="GPCR_3_9-Cys_sf"/>
</dbReference>
<dbReference type="GeneID" id="117668675"/>
<keyword evidence="3 11" id="KW-0812">Transmembrane</keyword>
<keyword evidence="4" id="KW-0732">Signal</keyword>
<evidence type="ECO:0000256" key="5">
    <source>
        <dbReference type="ARBA" id="ARBA00022989"/>
    </source>
</evidence>
<dbReference type="Pfam" id="PF07562">
    <property type="entry name" value="NCD3G"/>
    <property type="match status" value="1"/>
</dbReference>
<dbReference type="Pfam" id="PF01094">
    <property type="entry name" value="ANF_receptor"/>
    <property type="match status" value="1"/>
</dbReference>
<feature type="transmembrane region" description="Helical" evidence="11">
    <location>
        <begin position="708"/>
        <end position="729"/>
    </location>
</feature>
<evidence type="ECO:0000256" key="7">
    <source>
        <dbReference type="ARBA" id="ARBA00023136"/>
    </source>
</evidence>
<dbReference type="Proteomes" id="UP001652622">
    <property type="component" value="Unplaced"/>
</dbReference>
<dbReference type="Pfam" id="PF00003">
    <property type="entry name" value="7tm_3"/>
    <property type="match status" value="1"/>
</dbReference>
<keyword evidence="10" id="KW-0807">Transducer</keyword>
<proteinExistence type="predicted"/>
<feature type="transmembrane region" description="Helical" evidence="11">
    <location>
        <begin position="675"/>
        <end position="696"/>
    </location>
</feature>
<dbReference type="Gene3D" id="3.40.50.2300">
    <property type="match status" value="2"/>
</dbReference>
<feature type="transmembrane region" description="Helical" evidence="11">
    <location>
        <begin position="786"/>
        <end position="805"/>
    </location>
</feature>
<feature type="transmembrane region" description="Helical" evidence="11">
    <location>
        <begin position="830"/>
        <end position="853"/>
    </location>
</feature>
<evidence type="ECO:0000256" key="8">
    <source>
        <dbReference type="ARBA" id="ARBA00023170"/>
    </source>
</evidence>
<comment type="subcellular location">
    <subcellularLocation>
        <location evidence="1">Cell membrane</location>
        <topology evidence="1">Multi-pass membrane protein</topology>
    </subcellularLocation>
</comment>
<keyword evidence="9" id="KW-0325">Glycoprotein</keyword>
<dbReference type="InterPro" id="IPR028082">
    <property type="entry name" value="Peripla_BP_I"/>
</dbReference>
<evidence type="ECO:0000256" key="2">
    <source>
        <dbReference type="ARBA" id="ARBA00022475"/>
    </source>
</evidence>
<evidence type="ECO:0000256" key="11">
    <source>
        <dbReference type="SAM" id="Phobius"/>
    </source>
</evidence>
<dbReference type="InterPro" id="IPR032549">
    <property type="entry name" value="DUF4939"/>
</dbReference>
<evidence type="ECO:0000256" key="3">
    <source>
        <dbReference type="ARBA" id="ARBA00022692"/>
    </source>
</evidence>
<keyword evidence="8" id="KW-0675">Receptor</keyword>
<dbReference type="InterPro" id="IPR017978">
    <property type="entry name" value="GPCR_3_C"/>
</dbReference>
<dbReference type="SUPFAM" id="SSF53822">
    <property type="entry name" value="Periplasmic binding protein-like I"/>
    <property type="match status" value="1"/>
</dbReference>
<sequence length="936" mass="106863">MEQLCSENAQLQQQLALLSAQMAQLQAPTATPPCRKCPISVPEMFDGNQAMFPAFMGQCQLFISLRTEDFPTDRDKVRFIISLLSGSVAHWATPLLVQASPLLDDFRRFCEHLRLMYKDSIKVQTATGHLKTLKQGQNPLVQTKFYQHILALIFAVKEINENPQILPNITLGFNIFDSYDGTWTYHATMKLFSPLKRLIPNYKCGFQNNLVAVIGALYSETSLFMGDILKIYKVPQIIYGSHPEMPDQSESFSFYQMVPNESYEYKGLCHLLLHFGWTWVGILVKEDDDGRFVRMAFSMFPLHGICIAFLKKIRPIYISSFSDDLEWLAETYYLSMNSKAEAVIVYERTLLHLRLLLNLPKMELVSLEPKGKVWIMASQMDLASVFYQRSWDIQDIHGSLSISVHANEIPGFQPFVQARDHFSSKEDGFIKDVWINAFDCSFPSPLENDKDGDICTLREKLEDVPSAFFETSMTGHSYNIYNAVYVVAHALHALQIEQKQEKNLSRGKLNLQIQHPWQLHRFLKSISFNNSVGDEILFDQQRELIVGFDVINWITFPNQSFHRVKVGKLNPWTTEGKKLVIHYEAITWHRTFNQTLPISLCTKRCLPGNFRRKQEGKQFCCYDCLPCPKEKMSSLIDMDDCSECPEDQYPSKYQDSCIPKRISFLSYEEPMGRSLVILALFFSFCTILVLSTFLKYHHTPIVKANNRNLTYILLISLLLCFLCSLQFLVAPSHVICLLRQISFGIIFSVAVSSVLAKTITVVLAFMATKPGSRMRKWVGKGLTTSIVLTCSLIQAGICMVWLFAYPPFPDVDNHSEIEETIMQCNEGSATMFYCVLGYMGFLAAASFTVAFFSRKLPSSFNEAKCLTFSMLIFCSVWLSFVPSYLSTKGKYMVAVEVFSILASSAGLLGCIYFPKCYIIIFKPELNNREQLIKRSS</sequence>